<dbReference type="PANTHER" id="PTHR33657:SF8">
    <property type="entry name" value="DOMAIN PROTEIN, PUTATIVE (AFU_ORTHOLOGUE AFUA_5G00600)-RELATED"/>
    <property type="match status" value="1"/>
</dbReference>
<accession>A0AAD9GQ99</accession>
<evidence type="ECO:0000256" key="3">
    <source>
        <dbReference type="ARBA" id="ARBA00022525"/>
    </source>
</evidence>
<proteinExistence type="inferred from homology"/>
<evidence type="ECO:0000256" key="4">
    <source>
        <dbReference type="ARBA" id="ARBA00023026"/>
    </source>
</evidence>
<dbReference type="PANTHER" id="PTHR33657">
    <property type="entry name" value="DOMAIN PROTEIN, PUTATIVE (AFU_ORTHOLOGUE AFUA_5G00600)-RELATED"/>
    <property type="match status" value="1"/>
</dbReference>
<dbReference type="EMBL" id="JASMQC010000009">
    <property type="protein sequence ID" value="KAK1942619.1"/>
    <property type="molecule type" value="Genomic_DNA"/>
</dbReference>
<evidence type="ECO:0000256" key="1">
    <source>
        <dbReference type="ARBA" id="ARBA00004613"/>
    </source>
</evidence>
<dbReference type="InterPro" id="IPR008701">
    <property type="entry name" value="NPP1"/>
</dbReference>
<gene>
    <name evidence="5" type="ORF">P3T76_006118</name>
</gene>
<comment type="similarity">
    <text evidence="2">Belongs to the Necrosis inducing protein (NPP1) family.</text>
</comment>
<evidence type="ECO:0000256" key="2">
    <source>
        <dbReference type="ARBA" id="ARBA00009520"/>
    </source>
</evidence>
<evidence type="ECO:0000313" key="6">
    <source>
        <dbReference type="Proteomes" id="UP001259832"/>
    </source>
</evidence>
<protein>
    <submittedName>
        <fullName evidence="5">Uncharacterized protein</fullName>
    </submittedName>
</protein>
<evidence type="ECO:0000313" key="5">
    <source>
        <dbReference type="EMBL" id="KAK1942619.1"/>
    </source>
</evidence>
<keyword evidence="4" id="KW-0843">Virulence</keyword>
<sequence length="104" mass="11578">MYAWYFPKGSQYQTNFDTGHCHYWLYAIVWTGSPNPENSTVLGVSMSASFGHGKEAPPKSKYIVGSATVKFDFYTSVWAGKQSIQLTTKEGETQDLHHMGAAYG</sequence>
<keyword evidence="6" id="KW-1185">Reference proteome</keyword>
<name>A0AAD9GQ99_9STRA</name>
<keyword evidence="3" id="KW-0964">Secreted</keyword>
<comment type="caution">
    <text evidence="5">The sequence shown here is derived from an EMBL/GenBank/DDBJ whole genome shotgun (WGS) entry which is preliminary data.</text>
</comment>
<organism evidence="5 6">
    <name type="scientific">Phytophthora citrophthora</name>
    <dbReference type="NCBI Taxonomy" id="4793"/>
    <lineage>
        <taxon>Eukaryota</taxon>
        <taxon>Sar</taxon>
        <taxon>Stramenopiles</taxon>
        <taxon>Oomycota</taxon>
        <taxon>Peronosporomycetes</taxon>
        <taxon>Peronosporales</taxon>
        <taxon>Peronosporaceae</taxon>
        <taxon>Phytophthora</taxon>
    </lineage>
</organism>
<dbReference type="GO" id="GO:0005576">
    <property type="term" value="C:extracellular region"/>
    <property type="evidence" value="ECO:0007669"/>
    <property type="project" value="UniProtKB-SubCell"/>
</dbReference>
<dbReference type="Pfam" id="PF05630">
    <property type="entry name" value="NPP1"/>
    <property type="match status" value="1"/>
</dbReference>
<dbReference type="Proteomes" id="UP001259832">
    <property type="component" value="Unassembled WGS sequence"/>
</dbReference>
<reference evidence="5" key="1">
    <citation type="submission" date="2023-08" db="EMBL/GenBank/DDBJ databases">
        <title>Reference Genome Resource for the Citrus Pathogen Phytophthora citrophthora.</title>
        <authorList>
            <person name="Moller H."/>
            <person name="Coetzee B."/>
            <person name="Rose L.J."/>
            <person name="Van Niekerk J.M."/>
        </authorList>
    </citation>
    <scope>NUCLEOTIDE SEQUENCE</scope>
    <source>
        <strain evidence="5">STE-U-9442</strain>
    </source>
</reference>
<comment type="subcellular location">
    <subcellularLocation>
        <location evidence="1">Secreted</location>
    </subcellularLocation>
</comment>
<dbReference type="AlphaFoldDB" id="A0AAD9GQ99"/>